<evidence type="ECO:0000313" key="2">
    <source>
        <dbReference type="EMBL" id="KAJ8346998.1"/>
    </source>
</evidence>
<evidence type="ECO:0000256" key="1">
    <source>
        <dbReference type="SAM" id="MobiDB-lite"/>
    </source>
</evidence>
<name>A0A9Q1EXK8_SYNKA</name>
<reference evidence="2" key="1">
    <citation type="journal article" date="2023" name="Science">
        <title>Genome structures resolve the early diversification of teleost fishes.</title>
        <authorList>
            <person name="Parey E."/>
            <person name="Louis A."/>
            <person name="Montfort J."/>
            <person name="Bouchez O."/>
            <person name="Roques C."/>
            <person name="Iampietro C."/>
            <person name="Lluch J."/>
            <person name="Castinel A."/>
            <person name="Donnadieu C."/>
            <person name="Desvignes T."/>
            <person name="Floi Bucao C."/>
            <person name="Jouanno E."/>
            <person name="Wen M."/>
            <person name="Mejri S."/>
            <person name="Dirks R."/>
            <person name="Jansen H."/>
            <person name="Henkel C."/>
            <person name="Chen W.J."/>
            <person name="Zahm M."/>
            <person name="Cabau C."/>
            <person name="Klopp C."/>
            <person name="Thompson A.W."/>
            <person name="Robinson-Rechavi M."/>
            <person name="Braasch I."/>
            <person name="Lecointre G."/>
            <person name="Bobe J."/>
            <person name="Postlethwait J.H."/>
            <person name="Berthelot C."/>
            <person name="Roest Crollius H."/>
            <person name="Guiguen Y."/>
        </authorList>
    </citation>
    <scope>NUCLEOTIDE SEQUENCE</scope>
    <source>
        <strain evidence="2">WJC10195</strain>
    </source>
</reference>
<comment type="caution">
    <text evidence="2">The sequence shown here is derived from an EMBL/GenBank/DDBJ whole genome shotgun (WGS) entry which is preliminary data.</text>
</comment>
<evidence type="ECO:0000313" key="3">
    <source>
        <dbReference type="Proteomes" id="UP001152622"/>
    </source>
</evidence>
<dbReference type="Proteomes" id="UP001152622">
    <property type="component" value="Chromosome 11"/>
</dbReference>
<dbReference type="EMBL" id="JAINUF010000011">
    <property type="protein sequence ID" value="KAJ8346998.1"/>
    <property type="molecule type" value="Genomic_DNA"/>
</dbReference>
<accession>A0A9Q1EXK8</accession>
<dbReference type="AlphaFoldDB" id="A0A9Q1EXK8"/>
<keyword evidence="3" id="KW-1185">Reference proteome</keyword>
<sequence>MSGKLFAQLISIIPEYLQRMLLSEVLIEPSVRALSEHSSMGNFRFPLYLELFSAIISRRSVLFSTRWTSPICLGSSAAAQEHRTTGHPSAWDLVTPGHPRGQGGRRRAAQLRRGQCPEYGDTTPVRGTTRF</sequence>
<proteinExistence type="predicted"/>
<protein>
    <submittedName>
        <fullName evidence="2">Uncharacterized protein</fullName>
    </submittedName>
</protein>
<gene>
    <name evidence="2" type="ORF">SKAU_G00283990</name>
</gene>
<feature type="region of interest" description="Disordered" evidence="1">
    <location>
        <begin position="84"/>
        <end position="109"/>
    </location>
</feature>
<organism evidence="2 3">
    <name type="scientific">Synaphobranchus kaupii</name>
    <name type="common">Kaup's arrowtooth eel</name>
    <dbReference type="NCBI Taxonomy" id="118154"/>
    <lineage>
        <taxon>Eukaryota</taxon>
        <taxon>Metazoa</taxon>
        <taxon>Chordata</taxon>
        <taxon>Craniata</taxon>
        <taxon>Vertebrata</taxon>
        <taxon>Euteleostomi</taxon>
        <taxon>Actinopterygii</taxon>
        <taxon>Neopterygii</taxon>
        <taxon>Teleostei</taxon>
        <taxon>Anguilliformes</taxon>
        <taxon>Synaphobranchidae</taxon>
        <taxon>Synaphobranchus</taxon>
    </lineage>
</organism>